<dbReference type="FunFam" id="2.20.100.10:FF:000080">
    <property type="entry name" value="SCO-spondin"/>
    <property type="match status" value="1"/>
</dbReference>
<feature type="region of interest" description="Disordered" evidence="6">
    <location>
        <begin position="1094"/>
        <end position="1114"/>
    </location>
</feature>
<dbReference type="KEGG" id="lak:106174328"/>
<keyword evidence="7" id="KW-0472">Membrane</keyword>
<dbReference type="FunFam" id="2.20.100.10:FF:000001">
    <property type="entry name" value="semaphorin-5A isoform X1"/>
    <property type="match status" value="21"/>
</dbReference>
<reference evidence="11 12" key="1">
    <citation type="submission" date="2025-04" db="UniProtKB">
        <authorList>
            <consortium name="RefSeq"/>
        </authorList>
    </citation>
    <scope>IDENTIFICATION</scope>
    <source>
        <tissue evidence="11 12">Gonads</tissue>
    </source>
</reference>
<proteinExistence type="predicted"/>
<keyword evidence="4" id="KW-0677">Repeat</keyword>
<dbReference type="Pfam" id="PF17517">
    <property type="entry name" value="IgGFc_binding"/>
    <property type="match status" value="5"/>
</dbReference>
<keyword evidence="10" id="KW-1185">Reference proteome</keyword>
<evidence type="ECO:0000313" key="10">
    <source>
        <dbReference type="Proteomes" id="UP000085678"/>
    </source>
</evidence>
<dbReference type="GeneID" id="106174328"/>
<feature type="domain" description="IgGFc-binding protein N-terminal" evidence="9">
    <location>
        <begin position="2225"/>
        <end position="2539"/>
    </location>
</feature>
<feature type="compositionally biased region" description="Polar residues" evidence="6">
    <location>
        <begin position="1105"/>
        <end position="1114"/>
    </location>
</feature>
<dbReference type="OrthoDB" id="446173at2759"/>
<dbReference type="InterPro" id="IPR036383">
    <property type="entry name" value="TSP1_rpt_sf"/>
</dbReference>
<dbReference type="RefSeq" id="XP_013411286.1">
    <property type="nucleotide sequence ID" value="XM_013555832.1"/>
</dbReference>
<feature type="region of interest" description="Disordered" evidence="6">
    <location>
        <begin position="4913"/>
        <end position="4934"/>
    </location>
</feature>
<evidence type="ECO:0000256" key="3">
    <source>
        <dbReference type="ARBA" id="ARBA00022729"/>
    </source>
</evidence>
<organism evidence="10 12">
    <name type="scientific">Lingula anatina</name>
    <name type="common">Brachiopod</name>
    <name type="synonym">Lingula unguis</name>
    <dbReference type="NCBI Taxonomy" id="7574"/>
    <lineage>
        <taxon>Eukaryota</taxon>
        <taxon>Metazoa</taxon>
        <taxon>Spiralia</taxon>
        <taxon>Lophotrochozoa</taxon>
        <taxon>Brachiopoda</taxon>
        <taxon>Linguliformea</taxon>
        <taxon>Lingulata</taxon>
        <taxon>Lingulida</taxon>
        <taxon>Linguloidea</taxon>
        <taxon>Lingulidae</taxon>
        <taxon>Lingula</taxon>
    </lineage>
</organism>
<dbReference type="InterPro" id="IPR052065">
    <property type="entry name" value="Compl_asym_regulator"/>
</dbReference>
<evidence type="ECO:0000313" key="12">
    <source>
        <dbReference type="RefSeq" id="XP_013411287.1"/>
    </source>
</evidence>
<dbReference type="RefSeq" id="XP_013411287.1">
    <property type="nucleotide sequence ID" value="XM_013555833.1"/>
</dbReference>
<evidence type="ECO:0000256" key="4">
    <source>
        <dbReference type="ARBA" id="ARBA00022737"/>
    </source>
</evidence>
<accession>A0A1S3JLN6</accession>
<keyword evidence="5" id="KW-1015">Disulfide bond</keyword>
<dbReference type="Pfam" id="PF00090">
    <property type="entry name" value="TSP_1"/>
    <property type="match status" value="38"/>
</dbReference>
<dbReference type="SUPFAM" id="SSF82895">
    <property type="entry name" value="TSP-1 type 1 repeat"/>
    <property type="match status" value="38"/>
</dbReference>
<feature type="domain" description="IgGFc-binding protein N-terminal" evidence="9">
    <location>
        <begin position="1752"/>
        <end position="2054"/>
    </location>
</feature>
<feature type="compositionally biased region" description="Acidic residues" evidence="6">
    <location>
        <begin position="986"/>
        <end position="995"/>
    </location>
</feature>
<feature type="domain" description="IgGFc-binding protein N-terminal" evidence="9">
    <location>
        <begin position="613"/>
        <end position="931"/>
    </location>
</feature>
<feature type="signal peptide" evidence="8">
    <location>
        <begin position="1"/>
        <end position="25"/>
    </location>
</feature>
<keyword evidence="7" id="KW-1133">Transmembrane helix</keyword>
<feature type="chain" id="PRO_5014545944" evidence="8">
    <location>
        <begin position="26"/>
        <end position="4934"/>
    </location>
</feature>
<gene>
    <name evidence="11 12" type="primary">LOC106174328</name>
</gene>
<evidence type="ECO:0000256" key="6">
    <source>
        <dbReference type="SAM" id="MobiDB-lite"/>
    </source>
</evidence>
<dbReference type="FunFam" id="2.20.100.10:FF:000002">
    <property type="entry name" value="Unc-5 netrin receptor C"/>
    <property type="match status" value="6"/>
</dbReference>
<dbReference type="PRINTS" id="PR01705">
    <property type="entry name" value="TSP1REPEAT"/>
</dbReference>
<dbReference type="Proteomes" id="UP000085678">
    <property type="component" value="Unplaced"/>
</dbReference>
<dbReference type="PANTHER" id="PTHR22906:SF43">
    <property type="entry name" value="PROPERDIN"/>
    <property type="match status" value="1"/>
</dbReference>
<feature type="domain" description="IgGFc-binding protein N-terminal" evidence="9">
    <location>
        <begin position="138"/>
        <end position="460"/>
    </location>
</feature>
<sequence length="4934" mass="525379">MTLKEMDKLFLSAILLSFIMAGVSGIPDSAGTDFMVMFTENRVDDQPFPYNTPNMTLYITPLDGSKAVTFSVYYIRQNVLVNVTRTIPAGPNTAASVLLPTDLEVRTSGVISNRGVRVVASEKIGLSAINREGYSADGFTAIPVSKLGKRHYSVSYAPPLVSTQMGLVAVEYDTNVTITVARDAKLTFNSISYSGGQTFSFTLNAFQTVLLDDEVTPISDLSGTLIVSSKPIGVFSGNKRTNVGDGTVSRDHLVEQLPSVEYWGTEFITVATPNRTSGDIVKFVVSEPNTNITIYENSTSRSIILANAGDAREVILSSGIHADTMIISDKPIMVAQIVHSHIGSNPMSELGDPALTILPPLSQYTNAYTYVVPRLTDPADLAEPNKAPYFYFLIITIEDQYKDGLRLNGSVIPGLLWHSVPAVPGKPSMVAVSFEIQQNDMRYTLTNVNPTAMFSVLLYGAGDRESYEYTLGFNLNVLNPPAPEVCSSQAVDRQCIISGNNFCQGTPFDNQGYGFVLMFNEHYTRVGNPYNPFLVITNAETENVQVNVTTPRWSSPSVNEQFTLATGQYRTVSIPQELRMQQSNLSTKAILVQSSGEVVVQGVNSEERSTGMFLALPIDAVGSEYYAVCYSPAFLHCQFGIAAIQDGTEVSISLPSPLPSGQIVQVTFQGTTYYSGQTIRLTLSAYDTVQIQAAHDLTGSHVVTNKPVSFFSGNRHTNIDQGLGGQTKDHTVEMLPPVSAWGKEFITFQIPDRTVFNPGDNFRAVVPRFSQTPQLNLTMGSNNIYPAVPNGFSYAQFLVGQGSQNTYAYLSSNTPVMLAEFIVSMIATNELADPSMIYLPPISLYRNEYTFTALERSLSTNKVFVNTIIIVSPLSGRGDITLDGNALPAITWTNVDAGGVMYSAGFFTISAGFHKLSHPKVNHYFGAVLYGNVLNDTVAPESYATAIGMRLSRVNEPCGCNVTATAQFQADGIDNDCDGRVDEEDCSNANTDEDGDGKQNEDCATPTKVDGQWSQWSNWGTCSVTCGGGSRSRTRSCSDPAPAFGGSPCPGSPPDTQTDTESCNSNACPVNGNWGAWQAWSACSVTCGSGTRSRGRSCDSPPPQNGGSSCVGSPTENENCNVTCAIDGNWSEWGQWSSCSKTCGRGKSTRTRTCTNPPPSGGGASCIGADVAERECNIFDCPVNGNWAPWSAWSDCSQTCGTGNRLRTRTCTNPPPSNNGQTCPGDNLESQNCILRTCPVDGNWGGWTPWSNCSRTCGGGVRFKSRECNNPPPSNGGVSCPGSSNLTETCNPQGCPVNGGLSNWSSWGTCNVTCGGGSQSRTRTCTNPVPQNGGADCVGIRLELQQCNTQGCPVNGGYSQWSSWGTCSSTCGGGSQTRTRTCTNPTPAFNGNDCSGLGPNSETQQCNTQGCPVNGGLTTWSSWATCNVTCGGGSQSRTRTCTNPVPQNGGADCVGDRLELQQCNTQGCPVNGNYTEWSNWSACSRTCGNGQQTRNRSCTNPAPANGGDDCSTIGAFEELRQCILQNCPVDGGYSDWSLWSTCTVTCGGGQQTRKRTCTNPAPQFGGAFCSGPTSESQTCNSQQCPVNGGYSSWSSWSACIGGTQQRSRTCTNPSPAFGGNDCALLGSTTEIQQCTLVTCPAPHTAGTDFTVMFIENYVNDLYDPYMTAKMTLYVTQADNSKALTFTVYYFESFLLKNLTYVIPAGAKESTPVELPSVLEIQSSGLVLNRGVRVLTSEPVFLTATNREGFSADGFVAIPTKYLGEQYYTVAYAPPTYATQLGVAAVEDGTVVQVTVARAANTTYNGVSYQGGQTFSLTLNAFQTIQLESILDLTGTYINSSKPVAVFSGNKRTIVGNDTASRDHLVEQLPPIQYWGTEFVTVPTPNRTSGDVFKVVASKPDTNITITVASGQMKYYLRHAGDHVQTILGSGSHSHSMITADQPVMLSHFIHSHTGNDPSKELGDPSLLILPPVAQYGNGFSFVTPPFHNMSDPNDPNQRPYSYFLSITVEDQYKDGMRIDGNVISGVTWHPVPSVPGKPDMVATSFEIAQTSQRHVLYNENCNVSFLPLLYGAGDRESYGFALGMNLNILNPLPSDACTPQTQDQTCLVNNVNFCQGYPLDSQGTGFVLMFNEHQTNMGPSQYDPAIYATNLENYDIQLNVMSPRWSSPATSQQFVLAPGESRKVTIPKELRMNGTSKSTKAIYVRATDEVSLQGVNTEQQSTGMFLALPIDAVGSEYYAVCYSPATDCQFGIAAIHNGTQVTITLPLSVSGHFVEVVLDGRTYYGGQTISLDLNAYDTVQIQAANDLTGSRVVGSKPFSFFSGNRDTIIDQGTNSKVKDHVTEMLPPVSTWGKDFFTFQTPLSSSAGDVFRAVTSSQMTKISRVLGSSMSVMTTIPHNIHFDQFVLGNANLSAYAHVTSDLPVMLTEFVQSMDYSGNQASAPAMLNLPPMSQYRNEYAFYALNTSVSTNRSFDNYIVLISPVANRDNITFDGSPLPTMQWTLVTARGRNYSAGFFRIQAGHHILKHPVNNHYFGAILYGTAVNESYSIPLGMRLSRINQPCGCSLSATTVSRADGIDNDCDGLVDEENCQDTNLDEDGDGRQNEDCAAPIKVDGQWSAWSSWSACPVTCGTGQQTRTRTCSDPAPAFGGSRCAGSLFSTQTESQTCGDTSCPVDGGYSQWSSWSTCTVTCEGGTQERTRSCTNPAPANNGSDCSGLGPATETQQCNTQGCPVNGGLTNWSSWGTCNVTCGGGSQSRTRTCTNPVPQNGGADCVGDRLELQQCNTQNCPVDGQWGQWSAWGTCSVSCGGGGQQTRSRSCNDPAPAFGGNNCPGAPPDTQTESQQCGSISCIVNGGFTNWSSWGTCNVTCGGGSQSRTRTCTNPVPQNGGADCVGDRLELQQCNTQGCPVDGGYSQWSSWGTCSSTCGGGSQTRTRTCTNPTPAFNGNDCSGLGPSSETQQCNTQGCPVDGGLTNWSSWGTCNVTCGGGSQSRTRTCTNPVPQNGGADCVGDRLELQQCNTQGCPVDGGYSQWSSWGTCSSTCGGGSQTRTRTCTNPTPAFNGNDCSGLGPNSETQQCNTQGCPVDGGLTNWSSWGSCNATCGRGSQSRTRTCTNPVPQNGGADCVGDRLELQLCNTQNCPVDGQWGQWSAWGTCSVSCGGGGQQTRSRSCNDPAPAFGGNSCPGVPPDTQTESQECGNNPCIVNGGLTNWSSWSTCNVTCGGGFQSRTRTCTNPVPQNGGADCVGDRLQLQQCNTQGCPVDGGYSQWSSWGTCSSTCGGGSQTRTRTCTNPTPAFNGNDCSGLGPSSETQQCNTQGCPVDGGLTNWSSWGSCNATCGGGSQSRTRTCTNPVPQNGGADCVGDRLELQQCSTQGCPVDGNWADFTPWSSCSVSCGGGVQTRNRTCTNPAPANSGATCPGDASESQQCNINPCPIDGGFTEWSAWGTCDRTCGGGTHSRNRSCTNPAPQFGGQNCTGIEEESKACNTNPCPVDGNWAPWGMWTTCNVTCGGGMRVRYRNCSNPEPQHGGQPCPGSGTETDVCNSQPCPIDGGYTDWTTWTSCSTTCGPGTQERTRTCTNPTPAFGGSDCQALGSASDNKTCNLVGCPVDGNWSPWGSWGSCSRTCTLGNLKGIQTRPRTCTNPAPQNGGATCPGTDTAQRFCNTADCPVDGQWSDWTDWGNCNATCGGGTQRRVRSCSQPQFGGVQCVGAPPFDQEEYQSCNNQPCPVDGNWTPWGAWSTCPVTCGGGTQQRQRTCANPTPLFGGASCPGASSETQNCSTALCPVDGGWSSWTDWGACTKSCGSGERFRYRYCDSPSPQNGGALCAGAATNTQTESESCQTQPCPIDGNWGSWGNWSLCDATCGGGNRIRTRSCDNPAPDNNGTFCIGSATENESCNNASCPVDGQWSTWTPWSACPVTCAGSQQTRSRSCTAPEPAFGGSPCPGGQYNETETRNCNTSPCPINGQWSNWGSWSDCSTTCGPGVRTKTRQCNNPAPQFGGQSCPGSGTGTEECNVRPCPEAPDTKGSHFVLLFLANKIVGGVDIAPEILLINPYSVPVQATITTPGATVGQQPYYINQNVNLAPKSTQIVQVPKSIRLSGTETAPKGILVTASQEIVVMGINKEPDSTDVYTGVPDDAMGKSFRAVCAPPTGDGCQIAGVAMKPGTVITVTLPPSAKRRRRRRDLTFNGQTYSPGDTFNFTINGFESFQFSSGDDLTGVLIVSSEPIALFSGNMQTQVGIGTSTDHVTTQVPSLSTWGKQFIIVPIPGRTMHKRGDIIRIIASEDVTSVNVTNNDVGTLTNTISRAGNFLELTIGNGTDNLCSYIEANKAVMVVQISKSQFDANEPGDVSMILIPPIKKYLPQYDFTALNDASNGNYTSYVMVAVAENQKQNLLIDGKTLNPGITWCPTIQGTGYTGASFMVTNEQHSMVTKDPTKPFGLLIYGYSSGESYGTTAGMRLAPINEPCNRTSQSVDDGLDNDCDGRIDEELCGNGIDDDGDGVQDEDCVSLPNVDGNWAAWQTWSSCSQTCDNGTRTRTRTCSDPAPLNNGATCSGSASEEETCLETYCPIAGGFTDWSIWSVCSVTCGTGQQQRTRTCTNPAPQYGGANCTGNLVETRNCGDTVCVVDGNWGPWLAWSACSKSCESGTRTRSRVCNNPAPANGGATCPGDSSEMENCNTQQCIRTLGSTCTTAAECQQSIASSTCSSGQCACLAGFMQTSSNTCIRRKVDGTSPCQMDEDCYQAVENSECRAVNNTGICFCGKKYYTVDKFDVCIQRLIDGECSTSQDCSTAIPNSYCDSGKCKCLGSFYSSANNQGCVEGLKQWQIAALVIGLVCLFLLFLIFCTWCCCCRRKEPRGKKLTNSNSDVSVGPPLPRQVSFPNMPLPMAYSSLPPDPAYRPAKPDYYIAVPADGPLADKEKEASNIPSSRNSRHSSPRR</sequence>
<comment type="subcellular location">
    <subcellularLocation>
        <location evidence="1">Secreted</location>
    </subcellularLocation>
</comment>
<dbReference type="FunFam" id="2.20.100.10:FF:000007">
    <property type="entry name" value="Thrombospondin 1"/>
    <property type="match status" value="9"/>
</dbReference>
<name>A0A1S3JLN6_LINAN</name>
<evidence type="ECO:0000256" key="2">
    <source>
        <dbReference type="ARBA" id="ARBA00022525"/>
    </source>
</evidence>
<dbReference type="InterPro" id="IPR000884">
    <property type="entry name" value="TSP1_rpt"/>
</dbReference>
<dbReference type="InterPro" id="IPR035234">
    <property type="entry name" value="IgGFc-bd_N"/>
</dbReference>
<evidence type="ECO:0000256" key="8">
    <source>
        <dbReference type="SAM" id="SignalP"/>
    </source>
</evidence>
<dbReference type="Gene3D" id="2.20.100.10">
    <property type="entry name" value="Thrombospondin type-1 (TSP1) repeat"/>
    <property type="match status" value="38"/>
</dbReference>
<feature type="transmembrane region" description="Helical" evidence="7">
    <location>
        <begin position="4821"/>
        <end position="4846"/>
    </location>
</feature>
<evidence type="ECO:0000313" key="11">
    <source>
        <dbReference type="RefSeq" id="XP_013411286.1"/>
    </source>
</evidence>
<feature type="domain" description="IgGFc-binding protein N-terminal" evidence="9">
    <location>
        <begin position="4131"/>
        <end position="4441"/>
    </location>
</feature>
<dbReference type="SMART" id="SM00209">
    <property type="entry name" value="TSP1"/>
    <property type="match status" value="38"/>
</dbReference>
<protein>
    <submittedName>
        <fullName evidence="11">Uncharacterized protein LOC106174328 isoform X1</fullName>
    </submittedName>
    <submittedName>
        <fullName evidence="12">Uncharacterized protein LOC106174328 isoform X2</fullName>
    </submittedName>
</protein>
<keyword evidence="2" id="KW-0964">Secreted</keyword>
<keyword evidence="3 8" id="KW-0732">Signal</keyword>
<dbReference type="PANTHER" id="PTHR22906">
    <property type="entry name" value="PROPERDIN"/>
    <property type="match status" value="1"/>
</dbReference>
<evidence type="ECO:0000259" key="9">
    <source>
        <dbReference type="Pfam" id="PF17517"/>
    </source>
</evidence>
<dbReference type="Pfam" id="PF11617">
    <property type="entry name" value="Cu-binding_MopE"/>
    <property type="match status" value="3"/>
</dbReference>
<feature type="region of interest" description="Disordered" evidence="6">
    <location>
        <begin position="986"/>
        <end position="1009"/>
    </location>
</feature>
<evidence type="ECO:0000256" key="7">
    <source>
        <dbReference type="SAM" id="Phobius"/>
    </source>
</evidence>
<evidence type="ECO:0000256" key="1">
    <source>
        <dbReference type="ARBA" id="ARBA00004613"/>
    </source>
</evidence>
<evidence type="ECO:0000256" key="5">
    <source>
        <dbReference type="ARBA" id="ARBA00023157"/>
    </source>
</evidence>
<keyword evidence="7" id="KW-0812">Transmembrane</keyword>
<dbReference type="InterPro" id="IPR021655">
    <property type="entry name" value="Put_metal-bd"/>
</dbReference>
<dbReference type="PROSITE" id="PS50092">
    <property type="entry name" value="TSP1"/>
    <property type="match status" value="38"/>
</dbReference>